<dbReference type="AlphaFoldDB" id="A0A1W9KPW0"/>
<organism evidence="2 3">
    <name type="scientific">Rhodoferax ferrireducens</name>
    <dbReference type="NCBI Taxonomy" id="192843"/>
    <lineage>
        <taxon>Bacteria</taxon>
        <taxon>Pseudomonadati</taxon>
        <taxon>Pseudomonadota</taxon>
        <taxon>Betaproteobacteria</taxon>
        <taxon>Burkholderiales</taxon>
        <taxon>Comamonadaceae</taxon>
        <taxon>Rhodoferax</taxon>
    </lineage>
</organism>
<comment type="caution">
    <text evidence="2">The sequence shown here is derived from an EMBL/GenBank/DDBJ whole genome shotgun (WGS) entry which is preliminary data.</text>
</comment>
<feature type="transmembrane region" description="Helical" evidence="1">
    <location>
        <begin position="41"/>
        <end position="60"/>
    </location>
</feature>
<evidence type="ECO:0000313" key="2">
    <source>
        <dbReference type="EMBL" id="OQW86213.1"/>
    </source>
</evidence>
<accession>A0A1W9KPW0</accession>
<name>A0A1W9KPW0_9BURK</name>
<gene>
    <name evidence="2" type="ORF">BWK72_18330</name>
</gene>
<sequence>MSRASKNGLTAGNSQPVKTLSKYATEFIATCARMASADPGFYLLCVVLLTQAVLLALGVLS</sequence>
<evidence type="ECO:0000313" key="3">
    <source>
        <dbReference type="Proteomes" id="UP000192505"/>
    </source>
</evidence>
<dbReference type="Proteomes" id="UP000192505">
    <property type="component" value="Unassembled WGS sequence"/>
</dbReference>
<evidence type="ECO:0000256" key="1">
    <source>
        <dbReference type="SAM" id="Phobius"/>
    </source>
</evidence>
<protein>
    <submittedName>
        <fullName evidence="2">Uncharacterized protein</fullName>
    </submittedName>
</protein>
<reference evidence="2 3" key="1">
    <citation type="submission" date="2017-01" db="EMBL/GenBank/DDBJ databases">
        <title>Novel large sulfur bacteria in the metagenomes of groundwater-fed chemosynthetic microbial mats in the Lake Huron basin.</title>
        <authorList>
            <person name="Sharrar A.M."/>
            <person name="Flood B.E."/>
            <person name="Bailey J.V."/>
            <person name="Jones D.S."/>
            <person name="Biddanda B."/>
            <person name="Ruberg S.A."/>
            <person name="Marcus D.N."/>
            <person name="Dick G.J."/>
        </authorList>
    </citation>
    <scope>NUCLEOTIDE SEQUENCE [LARGE SCALE GENOMIC DNA]</scope>
    <source>
        <strain evidence="2">A7</strain>
    </source>
</reference>
<proteinExistence type="predicted"/>
<keyword evidence="1" id="KW-0812">Transmembrane</keyword>
<dbReference type="EMBL" id="MTEI01000020">
    <property type="protein sequence ID" value="OQW86213.1"/>
    <property type="molecule type" value="Genomic_DNA"/>
</dbReference>
<keyword evidence="1" id="KW-1133">Transmembrane helix</keyword>
<keyword evidence="1" id="KW-0472">Membrane</keyword>